<sequence>MASRKRKEVEDPNNTWNMQLVASLLRHDTETAASLLEKGADINHYADDAQNVSLTPMLHVILHGGCDEGTLLWIASQGGLGTSPVNKASGSIFHYLAATESLDLLDKIAAIAQKHKALDSPLGKTLDVDTLDTVSKVSACVQSIHNHRPDIARVLIANGCQVPFADIVSARYTGLARACMLGDIPRAETLLSSGDTATQIVDGQTLVHLSLGQPALIEMLLERGASVHVTNDDGETPLLYVVKHRPQAIDLIEFLVSKGADVNQGDALGLTPLMHSLLGHTGELVKRFLTNPEMKVDVNARDLFGSTALHWAVTARQKFLVDLLLTTEGIDINAADGNGATALHRAATRGKLQVLQHLLLQPTIDVNLTDKNGNTALHCAVIQREQGCVDALLKRCSDDFLAANGVGVTNAKDAKKPAAKKGQGAVVDTTTGGTNPKLDVDAINNEGLTALQIAITVLRDTVLAAHLLAAGASVDRGGEKGGTLLHSAVWGASIEMTETLLTSGADASSRDDDDESPLHIAARTGSIPIATLLLHHRAIVDDQSSLHLRAPLHYACEQTNREMISLLLSSNADVSLRDRFARTPLHLLCVFVAKPGAEEKEVAFIQRRNDAEASAFDLIENVAPTDDTDVNGWLPIHAACSANLPAVVDKLIERGSPLTHADNRGWTPVHCAVAHGATECLKLILKAIVNRGMSVDEELSRVDVLDRYPMMIAAEFGQKEAARALIEIRK</sequence>
<evidence type="ECO:0000256" key="2">
    <source>
        <dbReference type="ARBA" id="ARBA00023043"/>
    </source>
</evidence>
<evidence type="ECO:0000313" key="4">
    <source>
        <dbReference type="EMBL" id="CUE69682.1"/>
    </source>
</evidence>
<feature type="repeat" description="ANK" evidence="3">
    <location>
        <begin position="664"/>
        <end position="700"/>
    </location>
</feature>
<feature type="repeat" description="ANK" evidence="3">
    <location>
        <begin position="513"/>
        <end position="545"/>
    </location>
</feature>
<dbReference type="AlphaFoldDB" id="A0A0S4IHW3"/>
<organism evidence="4 5">
    <name type="scientific">Bodo saltans</name>
    <name type="common">Flagellated protozoan</name>
    <dbReference type="NCBI Taxonomy" id="75058"/>
    <lineage>
        <taxon>Eukaryota</taxon>
        <taxon>Discoba</taxon>
        <taxon>Euglenozoa</taxon>
        <taxon>Kinetoplastea</taxon>
        <taxon>Metakinetoplastina</taxon>
        <taxon>Eubodonida</taxon>
        <taxon>Bodonidae</taxon>
        <taxon>Bodo</taxon>
    </lineage>
</organism>
<proteinExistence type="predicted"/>
<dbReference type="Pfam" id="PF12796">
    <property type="entry name" value="Ank_2"/>
    <property type="match status" value="4"/>
</dbReference>
<evidence type="ECO:0000313" key="5">
    <source>
        <dbReference type="Proteomes" id="UP000051952"/>
    </source>
</evidence>
<feature type="repeat" description="ANK" evidence="3">
    <location>
        <begin position="631"/>
        <end position="663"/>
    </location>
</feature>
<dbReference type="Pfam" id="PF00023">
    <property type="entry name" value="Ank"/>
    <property type="match status" value="1"/>
</dbReference>
<dbReference type="Gene3D" id="1.25.40.20">
    <property type="entry name" value="Ankyrin repeat-containing domain"/>
    <property type="match status" value="5"/>
</dbReference>
<reference evidence="5" key="1">
    <citation type="submission" date="2015-09" db="EMBL/GenBank/DDBJ databases">
        <authorList>
            <consortium name="Pathogen Informatics"/>
        </authorList>
    </citation>
    <scope>NUCLEOTIDE SEQUENCE [LARGE SCALE GENOMIC DNA]</scope>
    <source>
        <strain evidence="5">Lake Konstanz</strain>
    </source>
</reference>
<dbReference type="PROSITE" id="PS50297">
    <property type="entry name" value="ANK_REP_REGION"/>
    <property type="match status" value="6"/>
</dbReference>
<keyword evidence="1" id="KW-0677">Repeat</keyword>
<dbReference type="PANTHER" id="PTHR24198">
    <property type="entry name" value="ANKYRIN REPEAT AND PROTEIN KINASE DOMAIN-CONTAINING PROTEIN"/>
    <property type="match status" value="1"/>
</dbReference>
<feature type="repeat" description="ANK" evidence="3">
    <location>
        <begin position="304"/>
        <end position="337"/>
    </location>
</feature>
<dbReference type="InterPro" id="IPR002110">
    <property type="entry name" value="Ankyrin_rpt"/>
</dbReference>
<gene>
    <name evidence="4" type="ORF">BSAL_52150</name>
</gene>
<dbReference type="VEuPathDB" id="TriTrypDB:BSAL_52150"/>
<dbReference type="SMART" id="SM00248">
    <property type="entry name" value="ANK"/>
    <property type="match status" value="13"/>
</dbReference>
<feature type="repeat" description="ANK" evidence="3">
    <location>
        <begin position="338"/>
        <end position="371"/>
    </location>
</feature>
<dbReference type="SUPFAM" id="SSF48403">
    <property type="entry name" value="Ankyrin repeat"/>
    <property type="match status" value="3"/>
</dbReference>
<dbReference type="PROSITE" id="PS50088">
    <property type="entry name" value="ANK_REPEAT"/>
    <property type="match status" value="8"/>
</dbReference>
<protein>
    <submittedName>
        <fullName evidence="4">Ankyrin repeat protein, putative</fullName>
    </submittedName>
</protein>
<keyword evidence="5" id="KW-1185">Reference proteome</keyword>
<dbReference type="PANTHER" id="PTHR24198:SF165">
    <property type="entry name" value="ANKYRIN REPEAT-CONTAINING PROTEIN-RELATED"/>
    <property type="match status" value="1"/>
</dbReference>
<feature type="repeat" description="ANK" evidence="3">
    <location>
        <begin position="547"/>
        <end position="579"/>
    </location>
</feature>
<dbReference type="PRINTS" id="PR01415">
    <property type="entry name" value="ANKYRIN"/>
</dbReference>
<feature type="repeat" description="ANK" evidence="3">
    <location>
        <begin position="480"/>
        <end position="512"/>
    </location>
</feature>
<dbReference type="OrthoDB" id="17481at2759"/>
<feature type="repeat" description="ANK" evidence="3">
    <location>
        <begin position="233"/>
        <end position="267"/>
    </location>
</feature>
<dbReference type="InterPro" id="IPR036770">
    <property type="entry name" value="Ankyrin_rpt-contain_sf"/>
</dbReference>
<accession>A0A0S4IHW3</accession>
<dbReference type="Proteomes" id="UP000051952">
    <property type="component" value="Unassembled WGS sequence"/>
</dbReference>
<keyword evidence="2 3" id="KW-0040">ANK repeat</keyword>
<name>A0A0S4IHW3_BODSA</name>
<evidence type="ECO:0000256" key="3">
    <source>
        <dbReference type="PROSITE-ProRule" id="PRU00023"/>
    </source>
</evidence>
<evidence type="ECO:0000256" key="1">
    <source>
        <dbReference type="ARBA" id="ARBA00022737"/>
    </source>
</evidence>
<dbReference type="EMBL" id="CYKH01000078">
    <property type="protein sequence ID" value="CUE69682.1"/>
    <property type="molecule type" value="Genomic_DNA"/>
</dbReference>